<dbReference type="EMBL" id="SRPS01000288">
    <property type="protein sequence ID" value="KAG5960327.1"/>
    <property type="molecule type" value="Genomic_DNA"/>
</dbReference>
<accession>A0A9P7MN71</accession>
<sequence>MHFNVDISAEEYRLRSTAVIRSRLSASGVAQCRRLVDVRLVDVRLVDVRLVDVRLVDVRLVDVGPSDVSLQRHRQRDDL</sequence>
<reference evidence="1" key="1">
    <citation type="journal article" date="2020" name="bioRxiv">
        <title>Whole genome comparisons of ergot fungi reveals the divergence and evolution of species within the genus Claviceps are the result of varying mechanisms driving genome evolution and host range expansion.</title>
        <authorList>
            <person name="Wyka S.A."/>
            <person name="Mondo S.J."/>
            <person name="Liu M."/>
            <person name="Dettman J."/>
            <person name="Nalam V."/>
            <person name="Broders K.D."/>
        </authorList>
    </citation>
    <scope>NUCLEOTIDE SEQUENCE</scope>
    <source>
        <strain evidence="1">CCC 1102</strain>
    </source>
</reference>
<organism evidence="1 2">
    <name type="scientific">Claviceps arundinis</name>
    <dbReference type="NCBI Taxonomy" id="1623583"/>
    <lineage>
        <taxon>Eukaryota</taxon>
        <taxon>Fungi</taxon>
        <taxon>Dikarya</taxon>
        <taxon>Ascomycota</taxon>
        <taxon>Pezizomycotina</taxon>
        <taxon>Sordariomycetes</taxon>
        <taxon>Hypocreomycetidae</taxon>
        <taxon>Hypocreales</taxon>
        <taxon>Clavicipitaceae</taxon>
        <taxon>Claviceps</taxon>
    </lineage>
</organism>
<proteinExistence type="predicted"/>
<dbReference type="AlphaFoldDB" id="A0A9P7MN71"/>
<comment type="caution">
    <text evidence="1">The sequence shown here is derived from an EMBL/GenBank/DDBJ whole genome shotgun (WGS) entry which is preliminary data.</text>
</comment>
<gene>
    <name evidence="1" type="ORF">E4U56_004388</name>
</gene>
<dbReference type="Proteomes" id="UP000784919">
    <property type="component" value="Unassembled WGS sequence"/>
</dbReference>
<protein>
    <submittedName>
        <fullName evidence="1">Uncharacterized protein</fullName>
    </submittedName>
</protein>
<evidence type="ECO:0000313" key="2">
    <source>
        <dbReference type="Proteomes" id="UP000784919"/>
    </source>
</evidence>
<name>A0A9P7MN71_9HYPO</name>
<evidence type="ECO:0000313" key="1">
    <source>
        <dbReference type="EMBL" id="KAG5960327.1"/>
    </source>
</evidence>